<dbReference type="OrthoDB" id="1914518at2759"/>
<dbReference type="Gene3D" id="3.30.70.270">
    <property type="match status" value="1"/>
</dbReference>
<feature type="domain" description="Reverse transcriptase" evidence="1">
    <location>
        <begin position="1"/>
        <end position="88"/>
    </location>
</feature>
<name>A0A6P6AM31_DURZI</name>
<dbReference type="Proteomes" id="UP000515121">
    <property type="component" value="Unplaced"/>
</dbReference>
<dbReference type="RefSeq" id="XP_022765875.1">
    <property type="nucleotide sequence ID" value="XM_022910140.1"/>
</dbReference>
<dbReference type="SUPFAM" id="SSF56672">
    <property type="entry name" value="DNA/RNA polymerases"/>
    <property type="match status" value="1"/>
</dbReference>
<evidence type="ECO:0000259" key="1">
    <source>
        <dbReference type="PROSITE" id="PS50878"/>
    </source>
</evidence>
<dbReference type="InterPro" id="IPR043128">
    <property type="entry name" value="Rev_trsase/Diguanyl_cyclase"/>
</dbReference>
<dbReference type="PANTHER" id="PTHR33064">
    <property type="entry name" value="POL PROTEIN"/>
    <property type="match status" value="1"/>
</dbReference>
<proteinExistence type="predicted"/>
<keyword evidence="2" id="KW-1185">Reference proteome</keyword>
<dbReference type="Pfam" id="PF00078">
    <property type="entry name" value="RVT_1"/>
    <property type="match status" value="1"/>
</dbReference>
<dbReference type="PANTHER" id="PTHR33064:SF37">
    <property type="entry name" value="RIBONUCLEASE H"/>
    <property type="match status" value="1"/>
</dbReference>
<dbReference type="InterPro" id="IPR000477">
    <property type="entry name" value="RT_dom"/>
</dbReference>
<sequence>MPFGLKVAPSLFQKAMTKIFAPILDNALICIDDILLFSPDDTFHAQLLDKFQRIVQQYGIMLQRKRYSLYIAQPHIAQSLADFPDANLSKKQIQYCPAHISTQIDAQKKPHTWSQIQTNAVQALKIKAKSLPTLKIPSNGKKILQIDASEQFWSAILLEEKNGTR</sequence>
<evidence type="ECO:0000313" key="3">
    <source>
        <dbReference type="RefSeq" id="XP_022765875.1"/>
    </source>
</evidence>
<dbReference type="AlphaFoldDB" id="A0A6P6AM31"/>
<accession>A0A6P6AM31</accession>
<evidence type="ECO:0000313" key="2">
    <source>
        <dbReference type="Proteomes" id="UP000515121"/>
    </source>
</evidence>
<dbReference type="InterPro" id="IPR051320">
    <property type="entry name" value="Viral_Replic_Matur_Polypro"/>
</dbReference>
<dbReference type="GeneID" id="111310716"/>
<protein>
    <submittedName>
        <fullName evidence="3">Uncharacterized protein LOC111310716</fullName>
    </submittedName>
</protein>
<dbReference type="InterPro" id="IPR043502">
    <property type="entry name" value="DNA/RNA_pol_sf"/>
</dbReference>
<reference evidence="3" key="1">
    <citation type="submission" date="2025-08" db="UniProtKB">
        <authorList>
            <consortium name="RefSeq"/>
        </authorList>
    </citation>
    <scope>IDENTIFICATION</scope>
    <source>
        <tissue evidence="3">Fruit stalk</tissue>
    </source>
</reference>
<dbReference type="PROSITE" id="PS50878">
    <property type="entry name" value="RT_POL"/>
    <property type="match status" value="1"/>
</dbReference>
<gene>
    <name evidence="3" type="primary">LOC111310716</name>
</gene>
<dbReference type="KEGG" id="dzi:111310716"/>
<organism evidence="2 3">
    <name type="scientific">Durio zibethinus</name>
    <name type="common">Durian</name>
    <dbReference type="NCBI Taxonomy" id="66656"/>
    <lineage>
        <taxon>Eukaryota</taxon>
        <taxon>Viridiplantae</taxon>
        <taxon>Streptophyta</taxon>
        <taxon>Embryophyta</taxon>
        <taxon>Tracheophyta</taxon>
        <taxon>Spermatophyta</taxon>
        <taxon>Magnoliopsida</taxon>
        <taxon>eudicotyledons</taxon>
        <taxon>Gunneridae</taxon>
        <taxon>Pentapetalae</taxon>
        <taxon>rosids</taxon>
        <taxon>malvids</taxon>
        <taxon>Malvales</taxon>
        <taxon>Malvaceae</taxon>
        <taxon>Helicteroideae</taxon>
        <taxon>Durio</taxon>
    </lineage>
</organism>